<dbReference type="OMA" id="LAWKCEC"/>
<organism evidence="7 8">
    <name type="scientific">Zostera marina</name>
    <name type="common">Eelgrass</name>
    <dbReference type="NCBI Taxonomy" id="29655"/>
    <lineage>
        <taxon>Eukaryota</taxon>
        <taxon>Viridiplantae</taxon>
        <taxon>Streptophyta</taxon>
        <taxon>Embryophyta</taxon>
        <taxon>Tracheophyta</taxon>
        <taxon>Spermatophyta</taxon>
        <taxon>Magnoliopsida</taxon>
        <taxon>Liliopsida</taxon>
        <taxon>Zosteraceae</taxon>
        <taxon>Zostera</taxon>
    </lineage>
</organism>
<sequence>MSKHLHTSVLLLLLLLLIDPMTPASASVQPHQGLLMEEDKIRLGSTPPSCHRRCDQCNPCIAVQVPTLPVAGLRRNTDSFRGYPNYKPLGWKCRCQGRFFNP</sequence>
<gene>
    <name evidence="7" type="ORF">ZOSMA_23G01380</name>
</gene>
<evidence type="ECO:0000256" key="3">
    <source>
        <dbReference type="ARBA" id="ARBA00022525"/>
    </source>
</evidence>
<dbReference type="GO" id="GO:0010052">
    <property type="term" value="P:guard cell differentiation"/>
    <property type="evidence" value="ECO:0000318"/>
    <property type="project" value="GO_Central"/>
</dbReference>
<evidence type="ECO:0000313" key="7">
    <source>
        <dbReference type="EMBL" id="KMZ68479.1"/>
    </source>
</evidence>
<name>A0A0K9PHM6_ZOSMR</name>
<dbReference type="PANTHER" id="PTHR33109:SF3">
    <property type="entry name" value="EPIDERMAL PATTERNING FACTOR-LIKE PROTEIN"/>
    <property type="match status" value="1"/>
</dbReference>
<dbReference type="EMBL" id="LFYR01000839">
    <property type="protein sequence ID" value="KMZ68479.1"/>
    <property type="molecule type" value="Genomic_DNA"/>
</dbReference>
<feature type="signal peptide" evidence="6">
    <location>
        <begin position="1"/>
        <end position="26"/>
    </location>
</feature>
<evidence type="ECO:0000256" key="2">
    <source>
        <dbReference type="ARBA" id="ARBA00008127"/>
    </source>
</evidence>
<dbReference type="PANTHER" id="PTHR33109">
    <property type="entry name" value="EPIDERMAL PATTERNING FACTOR-LIKE PROTEIN 4"/>
    <property type="match status" value="1"/>
</dbReference>
<dbReference type="Pfam" id="PF17181">
    <property type="entry name" value="EPF"/>
    <property type="match status" value="1"/>
</dbReference>
<comment type="similarity">
    <text evidence="2 6">Belongs to the plant cysteine rich small secretory peptide family. Epidermal patterning factor subfamily.</text>
</comment>
<keyword evidence="6" id="KW-0217">Developmental protein</keyword>
<comment type="subcellular location">
    <subcellularLocation>
        <location evidence="1 6">Secreted</location>
    </subcellularLocation>
</comment>
<reference evidence="8" key="1">
    <citation type="journal article" date="2016" name="Nature">
        <title>The genome of the seagrass Zostera marina reveals angiosperm adaptation to the sea.</title>
        <authorList>
            <person name="Olsen J.L."/>
            <person name="Rouze P."/>
            <person name="Verhelst B."/>
            <person name="Lin Y.-C."/>
            <person name="Bayer T."/>
            <person name="Collen J."/>
            <person name="Dattolo E."/>
            <person name="De Paoli E."/>
            <person name="Dittami S."/>
            <person name="Maumus F."/>
            <person name="Michel G."/>
            <person name="Kersting A."/>
            <person name="Lauritano C."/>
            <person name="Lohaus R."/>
            <person name="Toepel M."/>
            <person name="Tonon T."/>
            <person name="Vanneste K."/>
            <person name="Amirebrahimi M."/>
            <person name="Brakel J."/>
            <person name="Bostroem C."/>
            <person name="Chovatia M."/>
            <person name="Grimwood J."/>
            <person name="Jenkins J.W."/>
            <person name="Jueterbock A."/>
            <person name="Mraz A."/>
            <person name="Stam W.T."/>
            <person name="Tice H."/>
            <person name="Bornberg-Bauer E."/>
            <person name="Green P.J."/>
            <person name="Pearson G.A."/>
            <person name="Procaccini G."/>
            <person name="Duarte C.M."/>
            <person name="Schmutz J."/>
            <person name="Reusch T.B.H."/>
            <person name="Van de Peer Y."/>
        </authorList>
    </citation>
    <scope>NUCLEOTIDE SEQUENCE [LARGE SCALE GENOMIC DNA]</scope>
    <source>
        <strain evidence="8">cv. Finnish</strain>
    </source>
</reference>
<proteinExistence type="inferred from homology"/>
<keyword evidence="8" id="KW-1185">Reference proteome</keyword>
<dbReference type="OrthoDB" id="1843021at2759"/>
<dbReference type="GO" id="GO:0005576">
    <property type="term" value="C:extracellular region"/>
    <property type="evidence" value="ECO:0007669"/>
    <property type="project" value="UniProtKB-SubCell"/>
</dbReference>
<feature type="chain" id="PRO_5027164449" description="Epidermal patterning factor-like protein" evidence="6">
    <location>
        <begin position="27"/>
        <end position="102"/>
    </location>
</feature>
<accession>A0A0K9PHM6</accession>
<comment type="caution">
    <text evidence="7">The sequence shown here is derived from an EMBL/GenBank/DDBJ whole genome shotgun (WGS) entry which is preliminary data.</text>
</comment>
<evidence type="ECO:0000256" key="5">
    <source>
        <dbReference type="ARBA" id="ARBA00023157"/>
    </source>
</evidence>
<comment type="function">
    <text evidence="6">Controls stomatal patterning.</text>
</comment>
<evidence type="ECO:0000256" key="6">
    <source>
        <dbReference type="RuleBase" id="RU367102"/>
    </source>
</evidence>
<dbReference type="AlphaFoldDB" id="A0A0K9PHM6"/>
<evidence type="ECO:0000313" key="8">
    <source>
        <dbReference type="Proteomes" id="UP000036987"/>
    </source>
</evidence>
<keyword evidence="3 6" id="KW-0964">Secreted</keyword>
<evidence type="ECO:0000256" key="1">
    <source>
        <dbReference type="ARBA" id="ARBA00004613"/>
    </source>
</evidence>
<evidence type="ECO:0000256" key="4">
    <source>
        <dbReference type="ARBA" id="ARBA00022729"/>
    </source>
</evidence>
<keyword evidence="4 6" id="KW-0732">Signal</keyword>
<protein>
    <recommendedName>
        <fullName evidence="6">Epidermal patterning factor-like protein</fullName>
    </recommendedName>
</protein>
<keyword evidence="5" id="KW-1015">Disulfide bond</keyword>
<dbReference type="Proteomes" id="UP000036987">
    <property type="component" value="Unassembled WGS sequence"/>
</dbReference>
<dbReference type="InterPro" id="IPR039455">
    <property type="entry name" value="EPFL"/>
</dbReference>